<evidence type="ECO:0000259" key="8">
    <source>
        <dbReference type="PROSITE" id="PS50102"/>
    </source>
</evidence>
<comment type="similarity">
    <text evidence="1">Belongs to the HTATSF1 family.</text>
</comment>
<accession>A0A914KR34</accession>
<feature type="compositionally biased region" description="Basic and acidic residues" evidence="7">
    <location>
        <begin position="534"/>
        <end position="557"/>
    </location>
</feature>
<evidence type="ECO:0000256" key="5">
    <source>
        <dbReference type="ARBA" id="ARBA00023187"/>
    </source>
</evidence>
<feature type="compositionally biased region" description="Acidic residues" evidence="7">
    <location>
        <begin position="521"/>
        <end position="533"/>
    </location>
</feature>
<evidence type="ECO:0000313" key="10">
    <source>
        <dbReference type="WBParaSite" id="Minc3s00082g03933"/>
    </source>
</evidence>
<keyword evidence="9" id="KW-1185">Reference proteome</keyword>
<dbReference type="PROSITE" id="PS50102">
    <property type="entry name" value="RRM"/>
    <property type="match status" value="1"/>
</dbReference>
<dbReference type="InterPro" id="IPR012677">
    <property type="entry name" value="Nucleotide-bd_a/b_plait_sf"/>
</dbReference>
<dbReference type="GO" id="GO:0005686">
    <property type="term" value="C:U2 snRNP"/>
    <property type="evidence" value="ECO:0007669"/>
    <property type="project" value="TreeGrafter"/>
</dbReference>
<dbReference type="GO" id="GO:0003723">
    <property type="term" value="F:RNA binding"/>
    <property type="evidence" value="ECO:0007669"/>
    <property type="project" value="UniProtKB-UniRule"/>
</dbReference>
<dbReference type="Gene3D" id="3.30.70.330">
    <property type="match status" value="3"/>
</dbReference>
<dbReference type="SMART" id="SM00360">
    <property type="entry name" value="RRM"/>
    <property type="match status" value="2"/>
</dbReference>
<evidence type="ECO:0000256" key="7">
    <source>
        <dbReference type="SAM" id="MobiDB-lite"/>
    </source>
</evidence>
<dbReference type="Proteomes" id="UP000887563">
    <property type="component" value="Unplaced"/>
</dbReference>
<proteinExistence type="inferred from homology"/>
<evidence type="ECO:0000313" key="9">
    <source>
        <dbReference type="Proteomes" id="UP000887563"/>
    </source>
</evidence>
<keyword evidence="4 6" id="KW-0694">RNA-binding</keyword>
<feature type="compositionally biased region" description="Basic and acidic residues" evidence="7">
    <location>
        <begin position="505"/>
        <end position="517"/>
    </location>
</feature>
<feature type="domain" description="RRM" evidence="8">
    <location>
        <begin position="412"/>
        <end position="492"/>
    </location>
</feature>
<dbReference type="SUPFAM" id="SSF54928">
    <property type="entry name" value="RNA-binding domain, RBD"/>
    <property type="match status" value="2"/>
</dbReference>
<evidence type="ECO:0000256" key="2">
    <source>
        <dbReference type="ARBA" id="ARBA00022664"/>
    </source>
</evidence>
<evidence type="ECO:0000256" key="4">
    <source>
        <dbReference type="ARBA" id="ARBA00022884"/>
    </source>
</evidence>
<dbReference type="AlphaFoldDB" id="A0A914KR34"/>
<dbReference type="GO" id="GO:0005684">
    <property type="term" value="C:U2-type spliceosomal complex"/>
    <property type="evidence" value="ECO:0007669"/>
    <property type="project" value="TreeGrafter"/>
</dbReference>
<name>A0A914KR34_MELIC</name>
<keyword evidence="2" id="KW-0507">mRNA processing</keyword>
<feature type="region of interest" description="Disordered" evidence="7">
    <location>
        <begin position="1"/>
        <end position="28"/>
    </location>
</feature>
<dbReference type="CDD" id="cd12281">
    <property type="entry name" value="RRM1_TatSF1_like"/>
    <property type="match status" value="1"/>
</dbReference>
<keyword evidence="3" id="KW-0677">Repeat</keyword>
<evidence type="ECO:0000256" key="1">
    <source>
        <dbReference type="ARBA" id="ARBA00007747"/>
    </source>
</evidence>
<dbReference type="InterPro" id="IPR000504">
    <property type="entry name" value="RRM_dom"/>
</dbReference>
<dbReference type="InterPro" id="IPR034393">
    <property type="entry name" value="TatSF1-like"/>
</dbReference>
<sequence length="557" mass="65075">MADGETETQQTRTDQNVEETQTSSTSDPYKCVWNGVPMTWNETSKQWLPDVEVNEDFLAYYNANYGIQYDYDSMPKPEAPKVVLKEETTEDGEPKKEVTKLTKEQKQLKKREAKRRWAEAEAARRQQGWFEMDEEKNTTVYTSGFPPTIDEEEYVKFMTKCGVVQKDPRTGKPKIKLYRIKETGEPKGDGTCCYVKMESVELALQILDGWQWDTAHKIHVERAKFELKGEFDPSKKRQRLSGAQKKKFLEKQEKIFQWKPDKPRNFRNRCECTVVLKGMFSLEEIDQKPEKIFSLKEDTQKLCEQRFGTVKKIVLYESNPEGVITITFDNVEQADLTVAVELALQILDGWQWDTAHKIHVERAKFELKGEFDPSKKRQRLSGAQKKKFLEKQEKIFQWKPDKPRNFRNRCECTVVLKGMFSLEEIDQKPEKIFSLKEDTQKLCEQRFGTVKKIVLYESNPEGVITITFDNVEQADLTVAALNGRIVAGRTVKAFNWDGKEKFKRQETEEERKRRENAWTEFLEESDDSEDDNDGEGKNIEKEKNNGEKNNSDDNLDK</sequence>
<dbReference type="InterPro" id="IPR034392">
    <property type="entry name" value="TatSF1-like_RRM1"/>
</dbReference>
<evidence type="ECO:0000256" key="6">
    <source>
        <dbReference type="PROSITE-ProRule" id="PRU00176"/>
    </source>
</evidence>
<protein>
    <submittedName>
        <fullName evidence="10">RRM domain-containing protein</fullName>
    </submittedName>
</protein>
<reference evidence="10" key="1">
    <citation type="submission" date="2022-11" db="UniProtKB">
        <authorList>
            <consortium name="WormBaseParasite"/>
        </authorList>
    </citation>
    <scope>IDENTIFICATION</scope>
</reference>
<feature type="region of interest" description="Disordered" evidence="7">
    <location>
        <begin position="505"/>
        <end position="557"/>
    </location>
</feature>
<evidence type="ECO:0000256" key="3">
    <source>
        <dbReference type="ARBA" id="ARBA00022737"/>
    </source>
</evidence>
<dbReference type="PANTHER" id="PTHR15608:SF0">
    <property type="entry name" value="HIV TAT-SPECIFIC FACTOR 1"/>
    <property type="match status" value="1"/>
</dbReference>
<organism evidence="9 10">
    <name type="scientific">Meloidogyne incognita</name>
    <name type="common">Southern root-knot nematode worm</name>
    <name type="synonym">Oxyuris incognita</name>
    <dbReference type="NCBI Taxonomy" id="6306"/>
    <lineage>
        <taxon>Eukaryota</taxon>
        <taxon>Metazoa</taxon>
        <taxon>Ecdysozoa</taxon>
        <taxon>Nematoda</taxon>
        <taxon>Chromadorea</taxon>
        <taxon>Rhabditida</taxon>
        <taxon>Tylenchina</taxon>
        <taxon>Tylenchomorpha</taxon>
        <taxon>Tylenchoidea</taxon>
        <taxon>Meloidogynidae</taxon>
        <taxon>Meloidogyninae</taxon>
        <taxon>Meloidogyne</taxon>
        <taxon>Meloidogyne incognita group</taxon>
    </lineage>
</organism>
<dbReference type="PANTHER" id="PTHR15608">
    <property type="entry name" value="SPLICING FACTOR U2AF-ASSOCIATED PROTEIN 2"/>
    <property type="match status" value="1"/>
</dbReference>
<dbReference type="GO" id="GO:0000398">
    <property type="term" value="P:mRNA splicing, via spliceosome"/>
    <property type="evidence" value="ECO:0007669"/>
    <property type="project" value="InterPro"/>
</dbReference>
<dbReference type="FunFam" id="3.30.70.330:FF:000105">
    <property type="entry name" value="HIV Tat-specific factor 1 homolog"/>
    <property type="match status" value="1"/>
</dbReference>
<keyword evidence="5" id="KW-0508">mRNA splicing</keyword>
<feature type="compositionally biased region" description="Polar residues" evidence="7">
    <location>
        <begin position="7"/>
        <end position="27"/>
    </location>
</feature>
<dbReference type="InterPro" id="IPR035979">
    <property type="entry name" value="RBD_domain_sf"/>
</dbReference>
<dbReference type="WBParaSite" id="Minc3s00082g03933">
    <property type="protein sequence ID" value="Minc3s00082g03933"/>
    <property type="gene ID" value="Minc3s00082g03933"/>
</dbReference>